<feature type="domain" description="PiggyBac transposable element-derived protein" evidence="1">
    <location>
        <begin position="143"/>
        <end position="420"/>
    </location>
</feature>
<dbReference type="GeneID" id="136090066"/>
<dbReference type="InterPro" id="IPR049163">
    <property type="entry name" value="Pif1-like_2B_dom"/>
</dbReference>
<dbReference type="Proteomes" id="UP001652625">
    <property type="component" value="Chromosome 13"/>
</dbReference>
<protein>
    <submittedName>
        <fullName evidence="4">PiggyBac transposable element-derived protein 3-like</fullName>
    </submittedName>
</protein>
<dbReference type="PANTHER" id="PTHR46599:SF3">
    <property type="entry name" value="PIGGYBAC TRANSPOSABLE ELEMENT-DERIVED PROTEIN 4"/>
    <property type="match status" value="1"/>
</dbReference>
<proteinExistence type="predicted"/>
<dbReference type="RefSeq" id="XP_065672246.1">
    <property type="nucleotide sequence ID" value="XM_065816174.1"/>
</dbReference>
<dbReference type="Pfam" id="PF13843">
    <property type="entry name" value="DDE_Tnp_1_7"/>
    <property type="match status" value="1"/>
</dbReference>
<evidence type="ECO:0000313" key="3">
    <source>
        <dbReference type="Proteomes" id="UP001652625"/>
    </source>
</evidence>
<gene>
    <name evidence="4" type="primary">LOC136090066</name>
</gene>
<sequence>MLLRNLDLKAGLCNGTRMKVCALHNNYIDAKVFTGVSGGKQYYTAAEAAKIILEDIPLGDSSDLSDYSDDKNFELDKLQAEQQCNDELSNQVEVDVSEYDFSGKNDYNVEQYRKWSKIEKNEFVSSFSQPEGPVKVHFADQKPVDSFLKYFDNEIMDSILFQSNLYINQTQKGDSALSKAELFAFMGFNMVMGYHELPSWKHYWNGEQDSSVPFISNALSRDRFLQILSNIHVNDNNADPDTNTDKLYKMRPLIDSLNKKFTELYSALRSVSINESMILFKGRSSLRQYISVKPIKRGYKLWSLADMDGYLYKLEVYQGKDSCRIDPAMSKYFGLGEKVIYQMTKSLQRKFHEVFIDYYFTSVPLMKYLISHQVLSCGTLRTKRKYLPQDFIKDRCLKRGDFDYRISKDRIVVFTICNAYRVLARKKILTAF</sequence>
<keyword evidence="3" id="KW-1185">Reference proteome</keyword>
<evidence type="ECO:0000313" key="4">
    <source>
        <dbReference type="RefSeq" id="XP_065672246.1"/>
    </source>
</evidence>
<dbReference type="PANTHER" id="PTHR46599">
    <property type="entry name" value="PIGGYBAC TRANSPOSABLE ELEMENT-DERIVED PROTEIN 4"/>
    <property type="match status" value="1"/>
</dbReference>
<dbReference type="Pfam" id="PF21530">
    <property type="entry name" value="Pif1_2B_dom"/>
    <property type="match status" value="1"/>
</dbReference>
<dbReference type="InterPro" id="IPR029526">
    <property type="entry name" value="PGBD"/>
</dbReference>
<name>A0ABM4DCY9_HYDVU</name>
<organism evidence="3 4">
    <name type="scientific">Hydra vulgaris</name>
    <name type="common">Hydra</name>
    <name type="synonym">Hydra attenuata</name>
    <dbReference type="NCBI Taxonomy" id="6087"/>
    <lineage>
        <taxon>Eukaryota</taxon>
        <taxon>Metazoa</taxon>
        <taxon>Cnidaria</taxon>
        <taxon>Hydrozoa</taxon>
        <taxon>Hydroidolina</taxon>
        <taxon>Anthoathecata</taxon>
        <taxon>Aplanulata</taxon>
        <taxon>Hydridae</taxon>
        <taxon>Hydra</taxon>
    </lineage>
</organism>
<evidence type="ECO:0000259" key="1">
    <source>
        <dbReference type="Pfam" id="PF13843"/>
    </source>
</evidence>
<feature type="domain" description="DNA helicase Pif1-like 2B" evidence="2">
    <location>
        <begin position="1"/>
        <end position="23"/>
    </location>
</feature>
<accession>A0ABM4DCY9</accession>
<evidence type="ECO:0000259" key="2">
    <source>
        <dbReference type="Pfam" id="PF21530"/>
    </source>
</evidence>
<reference evidence="4" key="1">
    <citation type="submission" date="2025-08" db="UniProtKB">
        <authorList>
            <consortium name="RefSeq"/>
        </authorList>
    </citation>
    <scope>IDENTIFICATION</scope>
</reference>